<feature type="domain" description="Cyclic nucleotide-binding" evidence="1">
    <location>
        <begin position="29"/>
        <end position="115"/>
    </location>
</feature>
<comment type="caution">
    <text evidence="2">The sequence shown here is derived from an EMBL/GenBank/DDBJ whole genome shotgun (WGS) entry which is preliminary data.</text>
</comment>
<dbReference type="Gene3D" id="2.60.120.10">
    <property type="entry name" value="Jelly Rolls"/>
    <property type="match status" value="1"/>
</dbReference>
<reference evidence="2 3" key="1">
    <citation type="submission" date="2017-04" db="EMBL/GenBank/DDBJ databases">
        <title>A new member of the family Flavobacteriaceae isolated from ascidians.</title>
        <authorList>
            <person name="Chen L."/>
        </authorList>
    </citation>
    <scope>NUCLEOTIDE SEQUENCE [LARGE SCALE GENOMIC DNA]</scope>
    <source>
        <strain evidence="2 3">HQA918</strain>
    </source>
</reference>
<keyword evidence="3" id="KW-1185">Reference proteome</keyword>
<dbReference type="OrthoDB" id="1092431at2"/>
<dbReference type="CDD" id="cd00038">
    <property type="entry name" value="CAP_ED"/>
    <property type="match status" value="1"/>
</dbReference>
<organism evidence="2 3">
    <name type="scientific">Sediminicola luteus</name>
    <dbReference type="NCBI Taxonomy" id="319238"/>
    <lineage>
        <taxon>Bacteria</taxon>
        <taxon>Pseudomonadati</taxon>
        <taxon>Bacteroidota</taxon>
        <taxon>Flavobacteriia</taxon>
        <taxon>Flavobacteriales</taxon>
        <taxon>Flavobacteriaceae</taxon>
        <taxon>Sediminicola</taxon>
    </lineage>
</organism>
<evidence type="ECO:0000313" key="2">
    <source>
        <dbReference type="EMBL" id="PCE62771.1"/>
    </source>
</evidence>
<evidence type="ECO:0000259" key="1">
    <source>
        <dbReference type="Pfam" id="PF00027"/>
    </source>
</evidence>
<dbReference type="Proteomes" id="UP000219559">
    <property type="component" value="Unassembled WGS sequence"/>
</dbReference>
<dbReference type="RefSeq" id="WP_097440881.1">
    <property type="nucleotide sequence ID" value="NZ_KZ300477.1"/>
</dbReference>
<evidence type="ECO:0000313" key="3">
    <source>
        <dbReference type="Proteomes" id="UP000219559"/>
    </source>
</evidence>
<dbReference type="InterPro" id="IPR018490">
    <property type="entry name" value="cNMP-bd_dom_sf"/>
</dbReference>
<dbReference type="AlphaFoldDB" id="A0A2A4G2W9"/>
<protein>
    <recommendedName>
        <fullName evidence="1">Cyclic nucleotide-binding domain-containing protein</fullName>
    </recommendedName>
</protein>
<dbReference type="EMBL" id="NBWU01000007">
    <property type="protein sequence ID" value="PCE62771.1"/>
    <property type="molecule type" value="Genomic_DNA"/>
</dbReference>
<sequence length="189" mass="21924">MALLDHIRNYVPLSEAEAHGILGYFSPMEIHKNHELLVPGAICHTHYFVEEGCLQLHYPSEKGHQQILQFALKGWWLTDYLAFRNAARSEYGIKAVVPSKVQLISKADQDRLLENFPAMETYFRQLFEIAYGAALHRMRFQHDMSKEARYLHFINSFPDFAQQVPQKAIASFLGLTPEYVSEIRKKIRS</sequence>
<dbReference type="Pfam" id="PF00027">
    <property type="entry name" value="cNMP_binding"/>
    <property type="match status" value="1"/>
</dbReference>
<dbReference type="InterPro" id="IPR014710">
    <property type="entry name" value="RmlC-like_jellyroll"/>
</dbReference>
<dbReference type="SUPFAM" id="SSF51206">
    <property type="entry name" value="cAMP-binding domain-like"/>
    <property type="match status" value="1"/>
</dbReference>
<proteinExistence type="predicted"/>
<dbReference type="InterPro" id="IPR000595">
    <property type="entry name" value="cNMP-bd_dom"/>
</dbReference>
<gene>
    <name evidence="2" type="ORF">B7P33_15910</name>
</gene>
<name>A0A2A4G2W9_9FLAO</name>
<accession>A0A2A4G2W9</accession>